<dbReference type="PANTHER" id="PTHR18847:SF0">
    <property type="entry name" value="NUCLEAR CAP-BINDING PROTEIN SUBUNIT 2"/>
    <property type="match status" value="1"/>
</dbReference>
<dbReference type="GO" id="GO:0005846">
    <property type="term" value="C:nuclear cap binding complex"/>
    <property type="evidence" value="ECO:0007669"/>
    <property type="project" value="InterPro"/>
</dbReference>
<sequence>MTSKSKDSQHGKATSVKTNHTGLSCLTETWMKPNDEVHVLCPAASSSVMDPMITQQPMMYGNHFSLYDGKIQRGFSERSRSRFTKFDNSLRWKFILLHQGGTVVLLFIKYFTIETMIVIRYYTREDAEVALRCINGTRLDDRIVRTDWDAGFIEGRQFGRGKHGGQVSMIKYYLFILKVRDEYRKDFDPGRGGWNKMMTIRKIQRSILFFLTVISSRYPSTSFLTIKAYWKIVICYL</sequence>
<reference evidence="4" key="1">
    <citation type="submission" date="2016-11" db="UniProtKB">
        <authorList>
            <consortium name="WormBaseParasite"/>
        </authorList>
    </citation>
    <scope>IDENTIFICATION</scope>
</reference>
<accession>A0A1I7WAP0</accession>
<dbReference type="InterPro" id="IPR027157">
    <property type="entry name" value="NCBP2"/>
</dbReference>
<keyword evidence="2" id="KW-0472">Membrane</keyword>
<dbReference type="PANTHER" id="PTHR18847">
    <property type="entry name" value="20 KD NUCLEAR CAP BINDING PROTEIN"/>
    <property type="match status" value="1"/>
</dbReference>
<keyword evidence="3" id="KW-1185">Reference proteome</keyword>
<dbReference type="InterPro" id="IPR035979">
    <property type="entry name" value="RBD_domain_sf"/>
</dbReference>
<dbReference type="Proteomes" id="UP000095283">
    <property type="component" value="Unplaced"/>
</dbReference>
<dbReference type="InterPro" id="IPR012677">
    <property type="entry name" value="Nucleotide-bd_a/b_plait_sf"/>
</dbReference>
<keyword evidence="1" id="KW-0694">RNA-binding</keyword>
<keyword evidence="1" id="KW-0507">mRNA processing</keyword>
<dbReference type="Gene3D" id="3.30.70.330">
    <property type="match status" value="1"/>
</dbReference>
<name>A0A1I7WAP0_HETBA</name>
<keyword evidence="1" id="KW-0508">mRNA splicing</keyword>
<keyword evidence="2" id="KW-0812">Transmembrane</keyword>
<evidence type="ECO:0000256" key="1">
    <source>
        <dbReference type="RuleBase" id="RU364036"/>
    </source>
</evidence>
<dbReference type="GO" id="GO:0045292">
    <property type="term" value="P:mRNA cis splicing, via spliceosome"/>
    <property type="evidence" value="ECO:0007669"/>
    <property type="project" value="InterPro"/>
</dbReference>
<comment type="similarity">
    <text evidence="1">Belongs to the RRM NCBP2 family.</text>
</comment>
<feature type="transmembrane region" description="Helical" evidence="2">
    <location>
        <begin position="90"/>
        <end position="111"/>
    </location>
</feature>
<dbReference type="AlphaFoldDB" id="A0A1I7WAP0"/>
<evidence type="ECO:0000313" key="3">
    <source>
        <dbReference type="Proteomes" id="UP000095283"/>
    </source>
</evidence>
<dbReference type="SUPFAM" id="SSF54928">
    <property type="entry name" value="RNA-binding domain, RBD"/>
    <property type="match status" value="1"/>
</dbReference>
<comment type="subcellular location">
    <subcellularLocation>
        <location evidence="1">Nucleus</location>
    </subcellularLocation>
</comment>
<organism evidence="3 4">
    <name type="scientific">Heterorhabditis bacteriophora</name>
    <name type="common">Entomopathogenic nematode worm</name>
    <dbReference type="NCBI Taxonomy" id="37862"/>
    <lineage>
        <taxon>Eukaryota</taxon>
        <taxon>Metazoa</taxon>
        <taxon>Ecdysozoa</taxon>
        <taxon>Nematoda</taxon>
        <taxon>Chromadorea</taxon>
        <taxon>Rhabditida</taxon>
        <taxon>Rhabditina</taxon>
        <taxon>Rhabditomorpha</taxon>
        <taxon>Strongyloidea</taxon>
        <taxon>Heterorhabditidae</taxon>
        <taxon>Heterorhabditis</taxon>
    </lineage>
</organism>
<comment type="function">
    <text evidence="1">Component of the cap-binding complex (CBC), which binds co-transcriptionally to the 5' cap of pre-mRNAs and is involved in various processes such as pre-mRNA splicing and RNA-mediated gene silencing (RNAi). The CBC complex is involved in miRNA-mediated RNA interference and is required for primary microRNAs (miRNAs) processing. In the CBC complex, ncbp-2 recognizes and binds capped RNAs (m7GpppG-capped RNA) but requires ncbp-1 to stabilize the movement of its N-terminal loop and lock the CBC into a high affinity cap-binding state with the cap structure.</text>
</comment>
<comment type="subunit">
    <text evidence="1">Component of the nuclear cap-binding complex (CBC), a heterodimer composed of ncbp-1 and ncbp-2 that interacts with m7GpppG-capped RNA.</text>
</comment>
<keyword evidence="1" id="KW-0539">Nucleus</keyword>
<keyword evidence="2" id="KW-1133">Transmembrane helix</keyword>
<evidence type="ECO:0000313" key="4">
    <source>
        <dbReference type="WBParaSite" id="Hba_01753"/>
    </source>
</evidence>
<dbReference type="GO" id="GO:0005634">
    <property type="term" value="C:nucleus"/>
    <property type="evidence" value="ECO:0007669"/>
    <property type="project" value="UniProtKB-SubCell"/>
</dbReference>
<dbReference type="WBParaSite" id="Hba_01753">
    <property type="protein sequence ID" value="Hba_01753"/>
    <property type="gene ID" value="Hba_01753"/>
</dbReference>
<protein>
    <recommendedName>
        <fullName evidence="1">Nuclear cap-binding protein subunit 2</fullName>
    </recommendedName>
    <alternativeName>
        <fullName evidence="1">20 kDa nuclear cap-binding protein</fullName>
    </alternativeName>
</protein>
<dbReference type="GO" id="GO:0000339">
    <property type="term" value="F:RNA cap binding"/>
    <property type="evidence" value="ECO:0007669"/>
    <property type="project" value="InterPro"/>
</dbReference>
<proteinExistence type="inferred from homology"/>
<evidence type="ECO:0000256" key="2">
    <source>
        <dbReference type="SAM" id="Phobius"/>
    </source>
</evidence>